<reference evidence="15 17" key="4">
    <citation type="journal article" date="2023" name="FEMS Microbes">
        <title>Whole genomes of deep-sea sponge-associated bacteria exhibit high novel natural product potential.</title>
        <authorList>
            <person name="Hesketh-Best P.J."/>
            <person name="January G.G."/>
            <person name="Koch M.J."/>
            <person name="Warburton P.J."/>
            <person name="Howell K.L."/>
            <person name="Upton M."/>
        </authorList>
    </citation>
    <scope>NUCLEOTIDE SEQUENCE [LARGE SCALE GENOMIC DNA]</scope>
    <source>
        <strain evidence="15 17">PC206-O</strain>
    </source>
</reference>
<evidence type="ECO:0000256" key="1">
    <source>
        <dbReference type="ARBA" id="ARBA00003456"/>
    </source>
</evidence>
<reference evidence="14" key="2">
    <citation type="submission" date="2017-12" db="EMBL/GenBank/DDBJ databases">
        <title>FDA dAtabase for Regulatory Grade micrObial Sequences (FDA-ARGOS): Supporting development and validation of Infectious Disease Dx tests.</title>
        <authorList>
            <person name="Campos J."/>
            <person name="Goldberg B."/>
            <person name="Tallon L."/>
            <person name="Sadzewicz L."/>
            <person name="Sengamalay N."/>
            <person name="Ott S."/>
            <person name="Godinez A."/>
            <person name="Nagaraj S."/>
            <person name="Vavikolanu K."/>
            <person name="Vyas G."/>
            <person name="Nadendla S."/>
            <person name="Aluvathingal J."/>
            <person name="Geyer C."/>
            <person name="Nandy P."/>
            <person name="Hobson J."/>
            <person name="Sichtig H."/>
        </authorList>
    </citation>
    <scope>NUCLEOTIDE SEQUENCE</scope>
    <source>
        <strain evidence="14">FDAARGOS_289</strain>
    </source>
</reference>
<keyword evidence="6" id="KW-0997">Cell inner membrane</keyword>
<dbReference type="PIRSF" id="PIRSF039089">
    <property type="entry name" value="ATP_synthase_gamma"/>
    <property type="match status" value="1"/>
</dbReference>
<keyword evidence="9 13" id="KW-0472">Membrane</keyword>
<evidence type="ECO:0000313" key="15">
    <source>
        <dbReference type="EMBL" id="MDX2335424.1"/>
    </source>
</evidence>
<comment type="subunit">
    <text evidence="13">F-type ATPases have 2 components, CF(1) - the catalytic core - and CF(0) - the membrane proton channel. CF(1) has five subunits: alpha(3), beta(3), gamma(1), delta(1), epsilon(1). CF(0) has three main subunits: a, b and c.</text>
</comment>
<evidence type="ECO:0000256" key="6">
    <source>
        <dbReference type="ARBA" id="ARBA00022519"/>
    </source>
</evidence>
<comment type="similarity">
    <text evidence="3 13">Belongs to the ATPase gamma chain family.</text>
</comment>
<dbReference type="Pfam" id="PF00231">
    <property type="entry name" value="ATP-synt"/>
    <property type="match status" value="1"/>
</dbReference>
<dbReference type="GO" id="GO:0005524">
    <property type="term" value="F:ATP binding"/>
    <property type="evidence" value="ECO:0007669"/>
    <property type="project" value="UniProtKB-UniRule"/>
</dbReference>
<keyword evidence="8 13" id="KW-0406">Ion transport</keyword>
<dbReference type="PANTHER" id="PTHR11693:SF22">
    <property type="entry name" value="ATP SYNTHASE SUBUNIT GAMMA, MITOCHONDRIAL"/>
    <property type="match status" value="1"/>
</dbReference>
<dbReference type="GO" id="GO:0045259">
    <property type="term" value="C:proton-transporting ATP synthase complex"/>
    <property type="evidence" value="ECO:0007669"/>
    <property type="project" value="UniProtKB-KW"/>
</dbReference>
<dbReference type="Proteomes" id="UP001272940">
    <property type="component" value="Unassembled WGS sequence"/>
</dbReference>
<keyword evidence="4 13" id="KW-0813">Transport</keyword>
<evidence type="ECO:0000256" key="9">
    <source>
        <dbReference type="ARBA" id="ARBA00023136"/>
    </source>
</evidence>
<organism evidence="14 16">
    <name type="scientific">Brevundimonas vesicularis</name>
    <name type="common">Pseudomonas vesicularis</name>
    <dbReference type="NCBI Taxonomy" id="41276"/>
    <lineage>
        <taxon>Bacteria</taxon>
        <taxon>Pseudomonadati</taxon>
        <taxon>Pseudomonadota</taxon>
        <taxon>Alphaproteobacteria</taxon>
        <taxon>Caulobacterales</taxon>
        <taxon>Caulobacteraceae</taxon>
        <taxon>Brevundimonas</taxon>
    </lineage>
</organism>
<sequence length="292" mass="31384">MASLKEMRNRIGSVKATQKITKAMQMVAAAKLKRAQDQAESARPYAQKMASVIANLAAGVSGADAPKMLSGTGQDQRHLIVVATADKGLAGGFSTNVIRAARERINSLINAGKDVKIIAVGKKSRDQLARLYGDKVVHTFELSDHKTIGLPSAQPVAEMIATAFEEGQADVVTLFYSQFKSVIQQVPTAKQLIPAVVEGDAQPIDLNGAVYEYEPSEEEILETLLPRALTTQILAALYENQAGFFGSQMAAMDNATRNAGDLINALTLQYNRKRQAQITTELIEIIAGAEAL</sequence>
<dbReference type="GO" id="GO:0046933">
    <property type="term" value="F:proton-transporting ATP synthase activity, rotational mechanism"/>
    <property type="evidence" value="ECO:0007669"/>
    <property type="project" value="UniProtKB-UniRule"/>
</dbReference>
<dbReference type="HAMAP" id="MF_00815">
    <property type="entry name" value="ATP_synth_gamma_bact"/>
    <property type="match status" value="1"/>
</dbReference>
<dbReference type="KEGG" id="bvc:CEP68_06850"/>
<evidence type="ECO:0000256" key="8">
    <source>
        <dbReference type="ARBA" id="ARBA00023065"/>
    </source>
</evidence>
<dbReference type="RefSeq" id="WP_066628192.1">
    <property type="nucleotide sequence ID" value="NZ_CP022048.2"/>
</dbReference>
<evidence type="ECO:0000256" key="3">
    <source>
        <dbReference type="ARBA" id="ARBA00007681"/>
    </source>
</evidence>
<dbReference type="Gene3D" id="3.40.1380.10">
    <property type="match status" value="1"/>
</dbReference>
<dbReference type="SUPFAM" id="SSF52943">
    <property type="entry name" value="ATP synthase (F1-ATPase), gamma subunit"/>
    <property type="match status" value="1"/>
</dbReference>
<dbReference type="InterPro" id="IPR035968">
    <property type="entry name" value="ATP_synth_F1_ATPase_gsu"/>
</dbReference>
<keyword evidence="11 13" id="KW-0066">ATP synthesis</keyword>
<proteinExistence type="inferred from homology"/>
<evidence type="ECO:0000256" key="5">
    <source>
        <dbReference type="ARBA" id="ARBA00022475"/>
    </source>
</evidence>
<dbReference type="CDD" id="cd12151">
    <property type="entry name" value="F1-ATPase_gamma"/>
    <property type="match status" value="1"/>
</dbReference>
<evidence type="ECO:0000256" key="4">
    <source>
        <dbReference type="ARBA" id="ARBA00022448"/>
    </source>
</evidence>
<dbReference type="AlphaFoldDB" id="A0A1Z3U7K9"/>
<dbReference type="GO" id="GO:0005886">
    <property type="term" value="C:plasma membrane"/>
    <property type="evidence" value="ECO:0007669"/>
    <property type="project" value="UniProtKB-SubCell"/>
</dbReference>
<name>A0A1Z3U7K9_BREVE</name>
<evidence type="ECO:0000313" key="17">
    <source>
        <dbReference type="Proteomes" id="UP001272940"/>
    </source>
</evidence>
<dbReference type="InterPro" id="IPR000131">
    <property type="entry name" value="ATP_synth_F1_gsu"/>
</dbReference>
<dbReference type="EMBL" id="JAMYEC010000006">
    <property type="protein sequence ID" value="MDX2335424.1"/>
    <property type="molecule type" value="Genomic_DNA"/>
</dbReference>
<evidence type="ECO:0000256" key="2">
    <source>
        <dbReference type="ARBA" id="ARBA00004170"/>
    </source>
</evidence>
<keyword evidence="10 13" id="KW-0139">CF(1)</keyword>
<dbReference type="GO" id="GO:0042777">
    <property type="term" value="P:proton motive force-driven plasma membrane ATP synthesis"/>
    <property type="evidence" value="ECO:0007669"/>
    <property type="project" value="UniProtKB-UniRule"/>
</dbReference>
<reference evidence="16" key="1">
    <citation type="submission" date="2017-06" db="EMBL/GenBank/DDBJ databases">
        <title>FDA dAtabase for Regulatory Grade micrObial Sequences (FDA-ARGOS): Supporting development and validation of Infectious Disease Dx tests.</title>
        <authorList>
            <person name="Minogue T."/>
            <person name="Wolcott M."/>
            <person name="Wasieloski L."/>
            <person name="Aguilar W."/>
            <person name="Moore D."/>
            <person name="Tallon L."/>
            <person name="Sadzewicz L."/>
            <person name="Sengamalay N."/>
            <person name="Ott S."/>
            <person name="Godinez A."/>
            <person name="Nagaraj S."/>
            <person name="Nadendla S."/>
            <person name="Geyer C."/>
            <person name="Sichtig H."/>
        </authorList>
    </citation>
    <scope>NUCLEOTIDE SEQUENCE [LARGE SCALE GENOMIC DNA]</scope>
    <source>
        <strain evidence="16">FDAARGOS_289</strain>
    </source>
</reference>
<dbReference type="NCBIfam" id="TIGR01146">
    <property type="entry name" value="ATPsyn_F1gamma"/>
    <property type="match status" value="1"/>
</dbReference>
<comment type="function">
    <text evidence="1 13">Produces ATP from ADP in the presence of a proton gradient across the membrane. The gamma chain is believed to be important in regulating ATPase activity and the flow of protons through the CF(0) complex.</text>
</comment>
<dbReference type="InterPro" id="IPR023632">
    <property type="entry name" value="ATP_synth_F1_gsu_CS"/>
</dbReference>
<keyword evidence="5 13" id="KW-1003">Cell membrane</keyword>
<dbReference type="Proteomes" id="UP000197050">
    <property type="component" value="Chromosome"/>
</dbReference>
<evidence type="ECO:0000256" key="11">
    <source>
        <dbReference type="ARBA" id="ARBA00023310"/>
    </source>
</evidence>
<gene>
    <name evidence="13" type="primary">atpG</name>
    <name evidence="14" type="ORF">CEP68_06850</name>
    <name evidence="15" type="ORF">NJD11_10805</name>
</gene>
<evidence type="ECO:0000256" key="13">
    <source>
        <dbReference type="HAMAP-Rule" id="MF_00815"/>
    </source>
</evidence>
<accession>A0A1Z3U7K9</accession>
<evidence type="ECO:0000256" key="12">
    <source>
        <dbReference type="ARBA" id="ARBA00060385"/>
    </source>
</evidence>
<dbReference type="GeneID" id="34014940"/>
<evidence type="ECO:0000313" key="16">
    <source>
        <dbReference type="Proteomes" id="UP000197050"/>
    </source>
</evidence>
<dbReference type="PROSITE" id="PS00153">
    <property type="entry name" value="ATPASE_GAMMA"/>
    <property type="match status" value="1"/>
</dbReference>
<reference evidence="15" key="3">
    <citation type="submission" date="2022-06" db="EMBL/GenBank/DDBJ databases">
        <authorList>
            <person name="Hesketh-Best P.J."/>
            <person name="Koch M.J."/>
        </authorList>
    </citation>
    <scope>NUCLEOTIDE SEQUENCE</scope>
    <source>
        <strain evidence="15">PC206-O</strain>
    </source>
</reference>
<dbReference type="Gene3D" id="1.10.287.80">
    <property type="entry name" value="ATP synthase, gamma subunit, helix hairpin domain"/>
    <property type="match status" value="1"/>
</dbReference>
<dbReference type="NCBIfam" id="NF004146">
    <property type="entry name" value="PRK05621.1-4"/>
    <property type="match status" value="1"/>
</dbReference>
<evidence type="ECO:0000256" key="7">
    <source>
        <dbReference type="ARBA" id="ARBA00022781"/>
    </source>
</evidence>
<dbReference type="FunFam" id="1.10.287.80:FF:000001">
    <property type="entry name" value="ATP synthase gamma chain"/>
    <property type="match status" value="1"/>
</dbReference>
<evidence type="ECO:0000256" key="10">
    <source>
        <dbReference type="ARBA" id="ARBA00023196"/>
    </source>
</evidence>
<evidence type="ECO:0000313" key="14">
    <source>
        <dbReference type="EMBL" id="ASE39245.1"/>
    </source>
</evidence>
<dbReference type="FunFam" id="1.10.287.80:FF:000003">
    <property type="entry name" value="ATP synthase gamma chain, chloroplastic"/>
    <property type="match status" value="1"/>
</dbReference>
<keyword evidence="17" id="KW-1185">Reference proteome</keyword>
<dbReference type="GO" id="GO:0009579">
    <property type="term" value="C:thylakoid"/>
    <property type="evidence" value="ECO:0007669"/>
    <property type="project" value="UniProtKB-SubCell"/>
</dbReference>
<protein>
    <recommendedName>
        <fullName evidence="13">ATP synthase gamma chain</fullName>
    </recommendedName>
    <alternativeName>
        <fullName evidence="13">ATP synthase F1 sector gamma subunit</fullName>
    </alternativeName>
    <alternativeName>
        <fullName evidence="13">F-ATPase gamma subunit</fullName>
    </alternativeName>
</protein>
<comment type="subcellular location">
    <subcellularLocation>
        <location evidence="13">Cell membrane</location>
        <topology evidence="13">Peripheral membrane protein</topology>
    </subcellularLocation>
    <subcellularLocation>
        <location evidence="2">Membrane</location>
        <topology evidence="2">Peripheral membrane protein</topology>
    </subcellularLocation>
    <subcellularLocation>
        <location evidence="12">Thylakoid</location>
    </subcellularLocation>
</comment>
<dbReference type="PANTHER" id="PTHR11693">
    <property type="entry name" value="ATP SYNTHASE GAMMA CHAIN"/>
    <property type="match status" value="1"/>
</dbReference>
<dbReference type="EMBL" id="CP022048">
    <property type="protein sequence ID" value="ASE39245.1"/>
    <property type="molecule type" value="Genomic_DNA"/>
</dbReference>
<dbReference type="PRINTS" id="PR00126">
    <property type="entry name" value="ATPASEGAMMA"/>
</dbReference>
<keyword evidence="7 13" id="KW-0375">Hydrogen ion transport</keyword>